<reference evidence="5" key="1">
    <citation type="journal article" date="2021" name="Environ. Microbiol.">
        <title>Genomic characterization of three novel Desulfobacterota classes expand the metabolic and phylogenetic diversity of the phylum.</title>
        <authorList>
            <person name="Murphy C.L."/>
            <person name="Biggerstaff J."/>
            <person name="Eichhorn A."/>
            <person name="Ewing E."/>
            <person name="Shahan R."/>
            <person name="Soriano D."/>
            <person name="Stewart S."/>
            <person name="VanMol K."/>
            <person name="Walker R."/>
            <person name="Walters P."/>
            <person name="Elshahed M.S."/>
            <person name="Youssef N.H."/>
        </authorList>
    </citation>
    <scope>NUCLEOTIDE SEQUENCE</scope>
    <source>
        <strain evidence="5">Zod_Metabat.24</strain>
    </source>
</reference>
<keyword evidence="1" id="KW-0328">Glycosyltransferase</keyword>
<evidence type="ECO:0000313" key="5">
    <source>
        <dbReference type="EMBL" id="MBN1571735.1"/>
    </source>
</evidence>
<dbReference type="EMBL" id="JAFGIX010000003">
    <property type="protein sequence ID" value="MBN1571735.1"/>
    <property type="molecule type" value="Genomic_DNA"/>
</dbReference>
<keyword evidence="2" id="KW-0808">Transferase</keyword>
<accession>A0A9D8K975</accession>
<sequence>MGYKVAFVIDKFDPARGGAEGYARDLCRGLADRGFEVHVLARVGRTDDERINIHIIPAVRYPKFLRLYTFVEGVEREIERGDYDIVHAVGYNTGINVLNPHSGVEQSWIDGDDNSRESGIGRRLAWIKRLLSPRHHLILSLQRRQYGDMGVKAIIAIAEMVKRDIVKYHNVDEKKIEVVYNGVDMGRFSTKKRELYRAGERERLGIGEDEIIILLVSNNFRLKGVLPAIELLPVLRERAGEGRGKFRLMVVGRDNPRRYLRVARRLEVDELVRFIDYVPDLVPLYAAADIYFHPTFYDSCSLTVIEALASGLPVVTTEKNGASGLIESKETGWVIDDPRNKDESARALLYYFDDGLRKRAHRAAERFGERLSFDRNIDRVVQIYDKVVSLSG</sequence>
<comment type="caution">
    <text evidence="5">The sequence shown here is derived from an EMBL/GenBank/DDBJ whole genome shotgun (WGS) entry which is preliminary data.</text>
</comment>
<evidence type="ECO:0000259" key="4">
    <source>
        <dbReference type="Pfam" id="PF13439"/>
    </source>
</evidence>
<evidence type="ECO:0000256" key="2">
    <source>
        <dbReference type="ARBA" id="ARBA00022679"/>
    </source>
</evidence>
<dbReference type="SUPFAM" id="SSF53756">
    <property type="entry name" value="UDP-Glycosyltransferase/glycogen phosphorylase"/>
    <property type="match status" value="1"/>
</dbReference>
<dbReference type="CDD" id="cd03801">
    <property type="entry name" value="GT4_PimA-like"/>
    <property type="match status" value="1"/>
</dbReference>
<feature type="domain" description="Glycosyltransferase subfamily 4-like N-terminal" evidence="4">
    <location>
        <begin position="17"/>
        <end position="185"/>
    </location>
</feature>
<evidence type="ECO:0000259" key="3">
    <source>
        <dbReference type="Pfam" id="PF00534"/>
    </source>
</evidence>
<dbReference type="Gene3D" id="3.40.50.2000">
    <property type="entry name" value="Glycogen Phosphorylase B"/>
    <property type="match status" value="2"/>
</dbReference>
<dbReference type="Pfam" id="PF13439">
    <property type="entry name" value="Glyco_transf_4"/>
    <property type="match status" value="1"/>
</dbReference>
<dbReference type="PANTHER" id="PTHR12526:SF510">
    <property type="entry name" value="D-INOSITOL 3-PHOSPHATE GLYCOSYLTRANSFERASE"/>
    <property type="match status" value="1"/>
</dbReference>
<evidence type="ECO:0000256" key="1">
    <source>
        <dbReference type="ARBA" id="ARBA00022676"/>
    </source>
</evidence>
<evidence type="ECO:0000313" key="6">
    <source>
        <dbReference type="Proteomes" id="UP000809273"/>
    </source>
</evidence>
<feature type="domain" description="Glycosyl transferase family 1" evidence="3">
    <location>
        <begin position="200"/>
        <end position="364"/>
    </location>
</feature>
<dbReference type="GO" id="GO:0016757">
    <property type="term" value="F:glycosyltransferase activity"/>
    <property type="evidence" value="ECO:0007669"/>
    <property type="project" value="UniProtKB-KW"/>
</dbReference>
<organism evidence="5 6">
    <name type="scientific">Candidatus Zymogenus saltonus</name>
    <dbReference type="NCBI Taxonomy" id="2844893"/>
    <lineage>
        <taxon>Bacteria</taxon>
        <taxon>Deltaproteobacteria</taxon>
        <taxon>Candidatus Zymogenia</taxon>
        <taxon>Candidatus Zymogeniales</taxon>
        <taxon>Candidatus Zymogenaceae</taxon>
        <taxon>Candidatus Zymogenus</taxon>
    </lineage>
</organism>
<dbReference type="PANTHER" id="PTHR12526">
    <property type="entry name" value="GLYCOSYLTRANSFERASE"/>
    <property type="match status" value="1"/>
</dbReference>
<name>A0A9D8K975_9DELT</name>
<dbReference type="AlphaFoldDB" id="A0A9D8K975"/>
<dbReference type="InterPro" id="IPR001296">
    <property type="entry name" value="Glyco_trans_1"/>
</dbReference>
<gene>
    <name evidence="5" type="ORF">JW984_00890</name>
</gene>
<dbReference type="Proteomes" id="UP000809273">
    <property type="component" value="Unassembled WGS sequence"/>
</dbReference>
<proteinExistence type="predicted"/>
<dbReference type="InterPro" id="IPR028098">
    <property type="entry name" value="Glyco_trans_4-like_N"/>
</dbReference>
<protein>
    <submittedName>
        <fullName evidence="5">Glycosyltransferase family 4 protein</fullName>
    </submittedName>
</protein>
<reference evidence="5" key="2">
    <citation type="submission" date="2021-01" db="EMBL/GenBank/DDBJ databases">
        <authorList>
            <person name="Hahn C.R."/>
            <person name="Youssef N.H."/>
            <person name="Elshahed M."/>
        </authorList>
    </citation>
    <scope>NUCLEOTIDE SEQUENCE</scope>
    <source>
        <strain evidence="5">Zod_Metabat.24</strain>
    </source>
</reference>
<dbReference type="Pfam" id="PF00534">
    <property type="entry name" value="Glycos_transf_1"/>
    <property type="match status" value="1"/>
</dbReference>